<accession>A0A4U5QB61</accession>
<name>A0A4U5QB61_POPAL</name>
<sequence length="165" mass="18733">MDGREDPFAEWLDDHNFEAHGELGNYLEFVFSGKSATLFEKEEEESVNVERVKNTGADCSGLRKRKGKYCPSIVEILMVERGKIKATQINLPLQIIKGRLMRVAFTWSRVEVLTKFNLDQRIVDHQSSFTGTALSFSSELFSAADCNILCSAVPWNLMIPKELKK</sequence>
<dbReference type="AlphaFoldDB" id="A0A4U5QB61"/>
<protein>
    <submittedName>
        <fullName evidence="1">Uncharacterized protein</fullName>
    </submittedName>
</protein>
<comment type="caution">
    <text evidence="1">The sequence shown here is derived from an EMBL/GenBank/DDBJ whole genome shotgun (WGS) entry which is preliminary data.</text>
</comment>
<evidence type="ECO:0000313" key="1">
    <source>
        <dbReference type="EMBL" id="TKS07604.1"/>
    </source>
</evidence>
<dbReference type="EMBL" id="RCHU01000318">
    <property type="protein sequence ID" value="TKS07604.1"/>
    <property type="molecule type" value="Genomic_DNA"/>
</dbReference>
<proteinExistence type="predicted"/>
<gene>
    <name evidence="1" type="ORF">D5086_0000110700</name>
</gene>
<reference evidence="1" key="1">
    <citation type="submission" date="2018-10" db="EMBL/GenBank/DDBJ databases">
        <title>Population genomic analysis revealed the cold adaptation of white poplar.</title>
        <authorList>
            <person name="Liu Y.-J."/>
        </authorList>
    </citation>
    <scope>NUCLEOTIDE SEQUENCE [LARGE SCALE GENOMIC DNA]</scope>
    <source>
        <strain evidence="1">PAL-ZL1</strain>
    </source>
</reference>
<organism evidence="1">
    <name type="scientific">Populus alba</name>
    <name type="common">White poplar</name>
    <dbReference type="NCBI Taxonomy" id="43335"/>
    <lineage>
        <taxon>Eukaryota</taxon>
        <taxon>Viridiplantae</taxon>
        <taxon>Streptophyta</taxon>
        <taxon>Embryophyta</taxon>
        <taxon>Tracheophyta</taxon>
        <taxon>Spermatophyta</taxon>
        <taxon>Magnoliopsida</taxon>
        <taxon>eudicotyledons</taxon>
        <taxon>Gunneridae</taxon>
        <taxon>Pentapetalae</taxon>
        <taxon>rosids</taxon>
        <taxon>fabids</taxon>
        <taxon>Malpighiales</taxon>
        <taxon>Salicaceae</taxon>
        <taxon>Saliceae</taxon>
        <taxon>Populus</taxon>
    </lineage>
</organism>